<proteinExistence type="predicted"/>
<dbReference type="AlphaFoldDB" id="A0A0E2D924"/>
<organism evidence="1 2">
    <name type="scientific">Leptospira interrogans str. UI 12758</name>
    <dbReference type="NCBI Taxonomy" id="1049938"/>
    <lineage>
        <taxon>Bacteria</taxon>
        <taxon>Pseudomonadati</taxon>
        <taxon>Spirochaetota</taxon>
        <taxon>Spirochaetia</taxon>
        <taxon>Leptospirales</taxon>
        <taxon>Leptospiraceae</taxon>
        <taxon>Leptospira</taxon>
    </lineage>
</organism>
<protein>
    <submittedName>
        <fullName evidence="1">Uncharacterized protein</fullName>
    </submittedName>
</protein>
<accession>A0A0E2D924</accession>
<reference evidence="1 2" key="1">
    <citation type="submission" date="2012-10" db="EMBL/GenBank/DDBJ databases">
        <authorList>
            <person name="Harkins D.M."/>
            <person name="Durkin A.S."/>
            <person name="Brinkac L.M."/>
            <person name="Haft D.H."/>
            <person name="Selengut J.D."/>
            <person name="Sanka R."/>
            <person name="DePew J."/>
            <person name="Purushe J."/>
            <person name="Chanthongthip A."/>
            <person name="Lattana O."/>
            <person name="Phetsouvanh R."/>
            <person name="Newton P.N."/>
            <person name="Vinetz J.M."/>
            <person name="Sutton G.G."/>
            <person name="Nierman W.C."/>
            <person name="Fouts D.E."/>
        </authorList>
    </citation>
    <scope>NUCLEOTIDE SEQUENCE [LARGE SCALE GENOMIC DNA]</scope>
    <source>
        <strain evidence="1 2">UI 12758</strain>
    </source>
</reference>
<sequence>MKLNLTSEKSFEKLNKHFSMDRWKLRVSLLELLPKYRYT</sequence>
<dbReference type="Proteomes" id="UP000001340">
    <property type="component" value="Unassembled WGS sequence"/>
</dbReference>
<evidence type="ECO:0000313" key="2">
    <source>
        <dbReference type="Proteomes" id="UP000001340"/>
    </source>
</evidence>
<evidence type="ECO:0000313" key="1">
    <source>
        <dbReference type="EMBL" id="EKR56396.1"/>
    </source>
</evidence>
<comment type="caution">
    <text evidence="1">The sequence shown here is derived from an EMBL/GenBank/DDBJ whole genome shotgun (WGS) entry which is preliminary data.</text>
</comment>
<dbReference type="EMBL" id="AHNR02000014">
    <property type="protein sequence ID" value="EKR56396.1"/>
    <property type="molecule type" value="Genomic_DNA"/>
</dbReference>
<name>A0A0E2D924_LEPIR</name>
<gene>
    <name evidence="1" type="ORF">LEP1GSC105_4408</name>
</gene>